<dbReference type="FunFam" id="1.10.10.580:FF:000002">
    <property type="entry name" value="Sister chromatid cohesion 1 protein 4"/>
    <property type="match status" value="1"/>
</dbReference>
<keyword evidence="3" id="KW-0498">Mitosis</keyword>
<keyword evidence="5" id="KW-0539">Nucleus</keyword>
<dbReference type="Pfam" id="PF04825">
    <property type="entry name" value="Rad21_Rec8_N"/>
    <property type="match status" value="1"/>
</dbReference>
<feature type="region of interest" description="Disordered" evidence="7">
    <location>
        <begin position="518"/>
        <end position="539"/>
    </location>
</feature>
<evidence type="ECO:0000256" key="7">
    <source>
        <dbReference type="SAM" id="MobiDB-lite"/>
    </source>
</evidence>
<feature type="region of interest" description="Disordered" evidence="7">
    <location>
        <begin position="556"/>
        <end position="585"/>
    </location>
</feature>
<comment type="caution">
    <text evidence="10">The sequence shown here is derived from an EMBL/GenBank/DDBJ whole genome shotgun (WGS) entry which is preliminary data.</text>
</comment>
<evidence type="ECO:0000256" key="5">
    <source>
        <dbReference type="ARBA" id="ARBA00023242"/>
    </source>
</evidence>
<dbReference type="AlphaFoldDB" id="A0A9N7R4E6"/>
<keyword evidence="3" id="KW-0132">Cell division</keyword>
<evidence type="ECO:0000256" key="1">
    <source>
        <dbReference type="ARBA" id="ARBA00004123"/>
    </source>
</evidence>
<proteinExistence type="inferred from homology"/>
<dbReference type="CDD" id="cd21793">
    <property type="entry name" value="Rad21_Rec8_M_AtSYN1-like"/>
    <property type="match status" value="1"/>
</dbReference>
<dbReference type="GO" id="GO:0007062">
    <property type="term" value="P:sister chromatid cohesion"/>
    <property type="evidence" value="ECO:0007669"/>
    <property type="project" value="InterPro"/>
</dbReference>
<feature type="region of interest" description="Disordered" evidence="7">
    <location>
        <begin position="621"/>
        <end position="658"/>
    </location>
</feature>
<dbReference type="InterPro" id="IPR039781">
    <property type="entry name" value="Rad21/Rec8-like"/>
</dbReference>
<dbReference type="EMBL" id="CACSLK010012206">
    <property type="protein sequence ID" value="CAA0814507.1"/>
    <property type="molecule type" value="Genomic_DNA"/>
</dbReference>
<name>A0A9N7R4E6_STRHE</name>
<keyword evidence="3" id="KW-0131">Cell cycle</keyword>
<organism evidence="10 11">
    <name type="scientific">Striga hermonthica</name>
    <name type="common">Purple witchweed</name>
    <name type="synonym">Buchnera hermonthica</name>
    <dbReference type="NCBI Taxonomy" id="68872"/>
    <lineage>
        <taxon>Eukaryota</taxon>
        <taxon>Viridiplantae</taxon>
        <taxon>Streptophyta</taxon>
        <taxon>Embryophyta</taxon>
        <taxon>Tracheophyta</taxon>
        <taxon>Spermatophyta</taxon>
        <taxon>Magnoliopsida</taxon>
        <taxon>eudicotyledons</taxon>
        <taxon>Gunneridae</taxon>
        <taxon>Pentapetalae</taxon>
        <taxon>asterids</taxon>
        <taxon>lamiids</taxon>
        <taxon>Lamiales</taxon>
        <taxon>Orobanchaceae</taxon>
        <taxon>Buchnereae</taxon>
        <taxon>Striga</taxon>
    </lineage>
</organism>
<comment type="similarity">
    <text evidence="2">Belongs to the rad21 family.</text>
</comment>
<evidence type="ECO:0000256" key="6">
    <source>
        <dbReference type="ARBA" id="ARBA00064543"/>
    </source>
</evidence>
<dbReference type="OrthoDB" id="10071381at2759"/>
<feature type="domain" description="Rad21/Rec8-like protein C-terminal eukaryotic" evidence="8">
    <location>
        <begin position="1171"/>
        <end position="1221"/>
    </location>
</feature>
<feature type="domain" description="Rad21/Rec8-like protein N-terminal" evidence="9">
    <location>
        <begin position="1"/>
        <end position="101"/>
    </location>
</feature>
<protein>
    <submittedName>
        <fullName evidence="10">Sister chromatid cohesion 1 protein 4</fullName>
    </submittedName>
</protein>
<dbReference type="InterPro" id="IPR036390">
    <property type="entry name" value="WH_DNA-bd_sf"/>
</dbReference>
<sequence length="1227" mass="135484">MFYSQFILAKKGPLGTIWIAAHLERKLRKNQVADTDIGVSVDSILFPDVPIALRLSSHLLLGVVRIYNRKVNYLFDDCSEALLKVKQAFRSTAVDLPPEESKAPYHSITLPEKFDLDDFELPDTDITQGNYVDHHISSREQITLQDTMEGASYSTSKFGLDERFGDGDASGLDLDEELFMNKIGAAGNANESADPQASYRPTSPLKHDEHLVDRATNSDIMVDDADEPDDLMDYAQAPCTPRLVEEPNLSNAKVASACDDHLESEYHLMESTVRENDDNVLYKDKQEADWCSREDKISDAVPLGQHEENGHLSSSLEMNESNSHREFPLEGHDEATRPISEFTDGIEVANGQLLENLQTEAVQEVNKTGNNYQGPGEVDMEINAGETSRLASSDQQVAEGVPLKDLAWPGVDVSNCVGKAINQQESCDDGLGLAPKNQVGSFLEAPETRACQQTENSMNLETCDKEVSSVTILSGQYNSTLENRDVTKPGDSISTDAGAKSNAPSFVIYEREDAIEPGQEYGINSNPEHNQKENQVPELASGEDTLVTVEEADTQVHNTNSHTQVHNANSQDRSVEDLKNSAEHELSAPEKLLSVPEGHVDSHIHMPVGINTSEFMGFDGGDAGSKSAAGRKRSFTESTLTEQSLNSAESSRQVRARTAGSVPDYDDLLSSILVGRKSSVLKVKPTPPLTEVTSMKRSRSVPRSKAPKRKVLMDDTMVLHGDTIRLQLTNTEDIRRARKKAPCTLSEISVIQKQHMEDEFFVETVFSGMTAELASLHSQICDLSRIRVCKDDLNGPSLETLAEARLPSQDDTILATPESTFGPNLASLDDNKSGVPIETVARLHSTSSNNENHDEAPKGDNVIETSEQGVNNQILIATENETTSLHEILPENEIILEGVNDTKGDDSLSQEPTKPTDDVRTDASVDEVLVNAADLGAGPTDAVSDNLSIPEVRELDPTRHVTDDVDQTGCLDESGKRNSHVNVDALDVVPSAELDCADNYDGQGIAREVAKKDDDINVELVMEVGEKDDIFLDMNEDAAVEKGPDVNYRELEHNLETEFYNEQQRELEFSHQVLEGMLDDGFINASENPNHSEAYQPNVMDAETCGFDMNYPGLSEFLNVDDDELTEIAEDHMPDDEETQYTENSGWSSRTRAVSKYLQSAFAKEAESGRKSLSMDKLLFGKSRKEASRMFFETLVLKTRDYIHVEQPNPYDDITIKPRTRLMKSDF</sequence>
<evidence type="ECO:0000313" key="11">
    <source>
        <dbReference type="Proteomes" id="UP001153555"/>
    </source>
</evidence>
<keyword evidence="4" id="KW-0159">Chromosome partition</keyword>
<evidence type="ECO:0000256" key="3">
    <source>
        <dbReference type="ARBA" id="ARBA00022776"/>
    </source>
</evidence>
<dbReference type="Pfam" id="PF04824">
    <property type="entry name" value="Rad21_Rec8"/>
    <property type="match status" value="1"/>
</dbReference>
<dbReference type="InterPro" id="IPR006910">
    <property type="entry name" value="Rad21_Rec8_N"/>
</dbReference>
<evidence type="ECO:0000259" key="9">
    <source>
        <dbReference type="Pfam" id="PF04825"/>
    </source>
</evidence>
<dbReference type="GO" id="GO:1990414">
    <property type="term" value="P:replication-born double-strand break repair via sister chromatid exchange"/>
    <property type="evidence" value="ECO:0007669"/>
    <property type="project" value="TreeGrafter"/>
</dbReference>
<comment type="subunit">
    <text evidence="6">Component of the cohesin complex.</text>
</comment>
<dbReference type="PANTHER" id="PTHR12585">
    <property type="entry name" value="SCC1 / RAD21 FAMILY MEMBER"/>
    <property type="match status" value="1"/>
</dbReference>
<dbReference type="PANTHER" id="PTHR12585:SF69">
    <property type="entry name" value="FI11703P"/>
    <property type="match status" value="1"/>
</dbReference>
<dbReference type="GO" id="GO:0003682">
    <property type="term" value="F:chromatin binding"/>
    <property type="evidence" value="ECO:0007669"/>
    <property type="project" value="TreeGrafter"/>
</dbReference>
<evidence type="ECO:0000259" key="8">
    <source>
        <dbReference type="Pfam" id="PF04824"/>
    </source>
</evidence>
<evidence type="ECO:0000313" key="10">
    <source>
        <dbReference type="EMBL" id="CAA0814507.1"/>
    </source>
</evidence>
<dbReference type="Proteomes" id="UP001153555">
    <property type="component" value="Unassembled WGS sequence"/>
</dbReference>
<evidence type="ECO:0000256" key="4">
    <source>
        <dbReference type="ARBA" id="ARBA00022829"/>
    </source>
</evidence>
<dbReference type="InterPro" id="IPR023093">
    <property type="entry name" value="ScpA-like_C"/>
</dbReference>
<feature type="region of interest" description="Disordered" evidence="7">
    <location>
        <begin position="901"/>
        <end position="920"/>
    </location>
</feature>
<reference evidence="10" key="1">
    <citation type="submission" date="2019-12" db="EMBL/GenBank/DDBJ databases">
        <authorList>
            <person name="Scholes J."/>
        </authorList>
    </citation>
    <scope>NUCLEOTIDE SEQUENCE</scope>
</reference>
<dbReference type="InterPro" id="IPR006909">
    <property type="entry name" value="Rad21/Rec8_C_eu"/>
</dbReference>
<dbReference type="GO" id="GO:0005634">
    <property type="term" value="C:nucleus"/>
    <property type="evidence" value="ECO:0007669"/>
    <property type="project" value="UniProtKB-SubCell"/>
</dbReference>
<feature type="compositionally biased region" description="Basic and acidic residues" evidence="7">
    <location>
        <begin position="573"/>
        <end position="585"/>
    </location>
</feature>
<feature type="compositionally biased region" description="Polar residues" evidence="7">
    <location>
        <begin position="636"/>
        <end position="653"/>
    </location>
</feature>
<dbReference type="SUPFAM" id="SSF46785">
    <property type="entry name" value="Winged helix' DNA-binding domain"/>
    <property type="match status" value="1"/>
</dbReference>
<feature type="compositionally biased region" description="Polar residues" evidence="7">
    <location>
        <begin position="556"/>
        <end position="572"/>
    </location>
</feature>
<evidence type="ECO:0000256" key="2">
    <source>
        <dbReference type="ARBA" id="ARBA00009870"/>
    </source>
</evidence>
<accession>A0A9N7R4E6</accession>
<comment type="subcellular location">
    <subcellularLocation>
        <location evidence="1">Nucleus</location>
    </subcellularLocation>
</comment>
<dbReference type="GO" id="GO:0008278">
    <property type="term" value="C:cohesin complex"/>
    <property type="evidence" value="ECO:0007669"/>
    <property type="project" value="InterPro"/>
</dbReference>
<gene>
    <name evidence="10" type="ORF">SHERM_14796</name>
</gene>
<keyword evidence="11" id="KW-1185">Reference proteome</keyword>
<dbReference type="Gene3D" id="1.10.10.580">
    <property type="entry name" value="Structural maintenance of chromosome 1. Chain E"/>
    <property type="match status" value="1"/>
</dbReference>
<dbReference type="GO" id="GO:0007059">
    <property type="term" value="P:chromosome segregation"/>
    <property type="evidence" value="ECO:0007669"/>
    <property type="project" value="UniProtKB-KW"/>
</dbReference>